<comment type="similarity">
    <text evidence="2">Belongs to the unc-50 family.</text>
</comment>
<dbReference type="Pfam" id="PF05216">
    <property type="entry name" value="UNC-50"/>
    <property type="match status" value="1"/>
</dbReference>
<dbReference type="EMBL" id="HBDZ01004113">
    <property type="protein sequence ID" value="CAD8233633.1"/>
    <property type="molecule type" value="Transcribed_RNA"/>
</dbReference>
<dbReference type="PANTHER" id="PTHR12841:SF6">
    <property type="entry name" value="PROTEIN UNC-50 HOMOLOG"/>
    <property type="match status" value="1"/>
</dbReference>
<evidence type="ECO:0008006" key="8">
    <source>
        <dbReference type="Google" id="ProtNLM"/>
    </source>
</evidence>
<feature type="transmembrane region" description="Helical" evidence="6">
    <location>
        <begin position="130"/>
        <end position="153"/>
    </location>
</feature>
<evidence type="ECO:0000256" key="5">
    <source>
        <dbReference type="ARBA" id="ARBA00023136"/>
    </source>
</evidence>
<evidence type="ECO:0000256" key="2">
    <source>
        <dbReference type="ARBA" id="ARBA00006293"/>
    </source>
</evidence>
<proteinExistence type="inferred from homology"/>
<feature type="transmembrane region" description="Helical" evidence="6">
    <location>
        <begin position="98"/>
        <end position="118"/>
    </location>
</feature>
<dbReference type="AlphaFoldDB" id="A0A7R9XYA5"/>
<dbReference type="InterPro" id="IPR007881">
    <property type="entry name" value="UNC-50"/>
</dbReference>
<keyword evidence="3 6" id="KW-0812">Transmembrane</keyword>
<dbReference type="GO" id="GO:0000139">
    <property type="term" value="C:Golgi membrane"/>
    <property type="evidence" value="ECO:0007669"/>
    <property type="project" value="TreeGrafter"/>
</dbReference>
<feature type="transmembrane region" description="Helical" evidence="6">
    <location>
        <begin position="185"/>
        <end position="205"/>
    </location>
</feature>
<protein>
    <recommendedName>
        <fullName evidence="8">UNC-50 family protein</fullName>
    </recommendedName>
</protein>
<evidence type="ECO:0000256" key="1">
    <source>
        <dbReference type="ARBA" id="ARBA00004141"/>
    </source>
</evidence>
<sequence length="278" mass="30901">MLPVTHAQARIAAAPGASYAGASSGGRGASGGGGGVRYTYREYRFLPPYLRRVIKWNQMDTEYTMWQMVNLCVAPKAVYKQTSFRKQTKNQWARDDPAFVVILAALVALSAVAYCLAFGRPPLWRWAVGVAWAVFVDFLGTGAVIATVCWGISNAYLRRDGGAGHSHAVEQRVEWMYAFDVHCNAYFPLFVTLYVLQFFLSPLLLQHGYLAAIASDTLYAGALSYYAYVTFLGYNQLPFLERTELFLCPIWLVLAALPLCIIGGFNATRFTLAMAFDY</sequence>
<dbReference type="PANTHER" id="PTHR12841">
    <property type="entry name" value="PROTEIN UNC-50 HOMOLOG"/>
    <property type="match status" value="1"/>
</dbReference>
<feature type="transmembrane region" description="Helical" evidence="6">
    <location>
        <begin position="217"/>
        <end position="237"/>
    </location>
</feature>
<feature type="transmembrane region" description="Helical" evidence="6">
    <location>
        <begin position="249"/>
        <end position="268"/>
    </location>
</feature>
<reference evidence="7" key="1">
    <citation type="submission" date="2021-01" db="EMBL/GenBank/DDBJ databases">
        <authorList>
            <person name="Corre E."/>
            <person name="Pelletier E."/>
            <person name="Niang G."/>
            <person name="Scheremetjew M."/>
            <person name="Finn R."/>
            <person name="Kale V."/>
            <person name="Holt S."/>
            <person name="Cochrane G."/>
            <person name="Meng A."/>
            <person name="Brown T."/>
            <person name="Cohen L."/>
        </authorList>
    </citation>
    <scope>NUCLEOTIDE SEQUENCE</scope>
    <source>
        <strain evidence="7">CCMP1413</strain>
    </source>
</reference>
<keyword evidence="4 6" id="KW-1133">Transmembrane helix</keyword>
<evidence type="ECO:0000256" key="3">
    <source>
        <dbReference type="ARBA" id="ARBA00022692"/>
    </source>
</evidence>
<organism evidence="7">
    <name type="scientific">Prasinoderma coloniale</name>
    <dbReference type="NCBI Taxonomy" id="156133"/>
    <lineage>
        <taxon>Eukaryota</taxon>
        <taxon>Viridiplantae</taxon>
        <taxon>Prasinodermophyta</taxon>
        <taxon>Prasinodermophyceae</taxon>
        <taxon>Prasinodermales</taxon>
        <taxon>Prasinodermaceae</taxon>
        <taxon>Prasinoderma</taxon>
    </lineage>
</organism>
<evidence type="ECO:0000256" key="4">
    <source>
        <dbReference type="ARBA" id="ARBA00022989"/>
    </source>
</evidence>
<keyword evidence="5 6" id="KW-0472">Membrane</keyword>
<evidence type="ECO:0000313" key="7">
    <source>
        <dbReference type="EMBL" id="CAD8233633.1"/>
    </source>
</evidence>
<accession>A0A7R9XYA5</accession>
<gene>
    <name evidence="7" type="ORF">PCOL08062_LOCUS3136</name>
</gene>
<evidence type="ECO:0000256" key="6">
    <source>
        <dbReference type="SAM" id="Phobius"/>
    </source>
</evidence>
<name>A0A7R9XYA5_9VIRI</name>
<comment type="subcellular location">
    <subcellularLocation>
        <location evidence="1">Membrane</location>
        <topology evidence="1">Multi-pass membrane protein</topology>
    </subcellularLocation>
</comment>